<keyword evidence="1" id="KW-0805">Transcription regulation</keyword>
<dbReference type="GO" id="GO:0003700">
    <property type="term" value="F:DNA-binding transcription factor activity"/>
    <property type="evidence" value="ECO:0007669"/>
    <property type="project" value="TreeGrafter"/>
</dbReference>
<dbReference type="Proteomes" id="UP000245252">
    <property type="component" value="Unassembled WGS sequence"/>
</dbReference>
<dbReference type="EMBL" id="QFBC01000001">
    <property type="protein sequence ID" value="PWE57930.1"/>
    <property type="molecule type" value="Genomic_DNA"/>
</dbReference>
<sequence>MNRSDDTPRAGYRRKPQQDRSVQRVETILHAAESLIGMHGMAGLKMTEIAREAHVPVGSLYQYFPDRGAIVAALFERMAEGVHTQLEGAFEGVSTIEEASDRIDGIIDWYYSEYREHPTLRQILSSTESDPELMRLNVADSKRVGDTIHAAIGHLLPSNTGIDMEARTFLFCHLVGNLVLMSLITEPVMAERLLREWKLIIRASLFAESS</sequence>
<dbReference type="InterPro" id="IPR001647">
    <property type="entry name" value="HTH_TetR"/>
</dbReference>
<feature type="region of interest" description="Disordered" evidence="5">
    <location>
        <begin position="1"/>
        <end position="23"/>
    </location>
</feature>
<dbReference type="OrthoDB" id="9808189at2"/>
<dbReference type="Pfam" id="PF00440">
    <property type="entry name" value="TetR_N"/>
    <property type="match status" value="1"/>
</dbReference>
<evidence type="ECO:0000256" key="2">
    <source>
        <dbReference type="ARBA" id="ARBA00023125"/>
    </source>
</evidence>
<dbReference type="PANTHER" id="PTHR30055">
    <property type="entry name" value="HTH-TYPE TRANSCRIPTIONAL REGULATOR RUTR"/>
    <property type="match status" value="1"/>
</dbReference>
<dbReference type="AlphaFoldDB" id="A0A2U2DX90"/>
<proteinExistence type="predicted"/>
<keyword evidence="2 4" id="KW-0238">DNA-binding</keyword>
<accession>A0A2U2DX90</accession>
<evidence type="ECO:0000256" key="5">
    <source>
        <dbReference type="SAM" id="MobiDB-lite"/>
    </source>
</evidence>
<name>A0A2U2DX90_9HYPH</name>
<dbReference type="PANTHER" id="PTHR30055:SF234">
    <property type="entry name" value="HTH-TYPE TRANSCRIPTIONAL REGULATOR BETI"/>
    <property type="match status" value="1"/>
</dbReference>
<dbReference type="InterPro" id="IPR041674">
    <property type="entry name" value="TetR_C_22"/>
</dbReference>
<keyword evidence="3" id="KW-0804">Transcription</keyword>
<dbReference type="Pfam" id="PF17928">
    <property type="entry name" value="TetR_C_22"/>
    <property type="match status" value="1"/>
</dbReference>
<evidence type="ECO:0000259" key="6">
    <source>
        <dbReference type="PROSITE" id="PS50977"/>
    </source>
</evidence>
<reference evidence="7 8" key="1">
    <citation type="submission" date="2018-05" db="EMBL/GenBank/DDBJ databases">
        <title>The draft genome of strain NS-104.</title>
        <authorList>
            <person name="Hang P."/>
            <person name="Jiang J."/>
        </authorList>
    </citation>
    <scope>NUCLEOTIDE SEQUENCE [LARGE SCALE GENOMIC DNA]</scope>
    <source>
        <strain evidence="7 8">NS-104</strain>
    </source>
</reference>
<feature type="domain" description="HTH tetR-type" evidence="6">
    <location>
        <begin position="22"/>
        <end position="82"/>
    </location>
</feature>
<comment type="caution">
    <text evidence="7">The sequence shown here is derived from an EMBL/GenBank/DDBJ whole genome shotgun (WGS) entry which is preliminary data.</text>
</comment>
<evidence type="ECO:0000256" key="4">
    <source>
        <dbReference type="PROSITE-ProRule" id="PRU00335"/>
    </source>
</evidence>
<dbReference type="SUPFAM" id="SSF46689">
    <property type="entry name" value="Homeodomain-like"/>
    <property type="match status" value="1"/>
</dbReference>
<gene>
    <name evidence="7" type="ORF">DEM27_01680</name>
</gene>
<keyword evidence="8" id="KW-1185">Reference proteome</keyword>
<feature type="DNA-binding region" description="H-T-H motif" evidence="4">
    <location>
        <begin position="45"/>
        <end position="64"/>
    </location>
</feature>
<dbReference type="PROSITE" id="PS50977">
    <property type="entry name" value="HTH_TETR_2"/>
    <property type="match status" value="1"/>
</dbReference>
<dbReference type="InterPro" id="IPR050109">
    <property type="entry name" value="HTH-type_TetR-like_transc_reg"/>
</dbReference>
<protein>
    <submittedName>
        <fullName evidence="7">TetR family transcriptional regulator</fullName>
    </submittedName>
</protein>
<evidence type="ECO:0000256" key="1">
    <source>
        <dbReference type="ARBA" id="ARBA00023015"/>
    </source>
</evidence>
<dbReference type="GO" id="GO:0000976">
    <property type="term" value="F:transcription cis-regulatory region binding"/>
    <property type="evidence" value="ECO:0007669"/>
    <property type="project" value="TreeGrafter"/>
</dbReference>
<dbReference type="RefSeq" id="WP_109456447.1">
    <property type="nucleotide sequence ID" value="NZ_QFBC01000001.1"/>
</dbReference>
<dbReference type="Gene3D" id="1.10.357.10">
    <property type="entry name" value="Tetracycline Repressor, domain 2"/>
    <property type="match status" value="1"/>
</dbReference>
<dbReference type="PRINTS" id="PR00455">
    <property type="entry name" value="HTHTETR"/>
</dbReference>
<evidence type="ECO:0000313" key="8">
    <source>
        <dbReference type="Proteomes" id="UP000245252"/>
    </source>
</evidence>
<evidence type="ECO:0000313" key="7">
    <source>
        <dbReference type="EMBL" id="PWE57930.1"/>
    </source>
</evidence>
<organism evidence="7 8">
    <name type="scientific">Metarhizobium album</name>
    <dbReference type="NCBI Taxonomy" id="2182425"/>
    <lineage>
        <taxon>Bacteria</taxon>
        <taxon>Pseudomonadati</taxon>
        <taxon>Pseudomonadota</taxon>
        <taxon>Alphaproteobacteria</taxon>
        <taxon>Hyphomicrobiales</taxon>
        <taxon>Rhizobiaceae</taxon>
        <taxon>Metarhizobium</taxon>
    </lineage>
</organism>
<evidence type="ECO:0000256" key="3">
    <source>
        <dbReference type="ARBA" id="ARBA00023163"/>
    </source>
</evidence>
<dbReference type="InterPro" id="IPR009057">
    <property type="entry name" value="Homeodomain-like_sf"/>
</dbReference>